<evidence type="ECO:0000313" key="2">
    <source>
        <dbReference type="Proteomes" id="UP000717624"/>
    </source>
</evidence>
<keyword evidence="1" id="KW-0282">Flagellum</keyword>
<dbReference type="EMBL" id="JAFBEB010000006">
    <property type="protein sequence ID" value="MBM7590620.1"/>
    <property type="molecule type" value="Genomic_DNA"/>
</dbReference>
<dbReference type="PANTHER" id="PTHR39185:SF1">
    <property type="entry name" value="SWARMING MOTILITY PROTEIN SWRD"/>
    <property type="match status" value="1"/>
</dbReference>
<keyword evidence="1" id="KW-0969">Cilium</keyword>
<sequence length="73" mass="8264">MIELSRFNGSKFFLNITHVESVEATPDTVITLFNGKKFVVRDDASEVVQRITAFYQTASVYSAAPRITDEMME</sequence>
<gene>
    <name evidence="1" type="ORF">JOD01_002224</name>
</gene>
<proteinExistence type="predicted"/>
<name>A0A938Y3N7_9BACL</name>
<comment type="caution">
    <text evidence="1">The sequence shown here is derived from an EMBL/GenBank/DDBJ whole genome shotgun (WGS) entry which is preliminary data.</text>
</comment>
<dbReference type="Pfam" id="PF06289">
    <property type="entry name" value="FlbD"/>
    <property type="match status" value="1"/>
</dbReference>
<dbReference type="InterPro" id="IPR009384">
    <property type="entry name" value="SwrD-like"/>
</dbReference>
<dbReference type="RefSeq" id="WP_204518356.1">
    <property type="nucleotide sequence ID" value="NZ_BAABIN010000002.1"/>
</dbReference>
<reference evidence="1" key="1">
    <citation type="submission" date="2021-01" db="EMBL/GenBank/DDBJ databases">
        <title>Genomic Encyclopedia of Type Strains, Phase IV (KMG-IV): sequencing the most valuable type-strain genomes for metagenomic binning, comparative biology and taxonomic classification.</title>
        <authorList>
            <person name="Goeker M."/>
        </authorList>
    </citation>
    <scope>NUCLEOTIDE SEQUENCE</scope>
    <source>
        <strain evidence="1">DSM 25523</strain>
    </source>
</reference>
<keyword evidence="2" id="KW-1185">Reference proteome</keyword>
<accession>A0A938Y3N7</accession>
<keyword evidence="1" id="KW-0966">Cell projection</keyword>
<dbReference type="Proteomes" id="UP000717624">
    <property type="component" value="Unassembled WGS sequence"/>
</dbReference>
<evidence type="ECO:0000313" key="1">
    <source>
        <dbReference type="EMBL" id="MBM7590620.1"/>
    </source>
</evidence>
<dbReference type="AlphaFoldDB" id="A0A938Y3N7"/>
<dbReference type="PANTHER" id="PTHR39185">
    <property type="entry name" value="SWARMING MOTILITY PROTEIN SWRD"/>
    <property type="match status" value="1"/>
</dbReference>
<organism evidence="1 2">
    <name type="scientific">Brevibacillus fulvus</name>
    <dbReference type="NCBI Taxonomy" id="1125967"/>
    <lineage>
        <taxon>Bacteria</taxon>
        <taxon>Bacillati</taxon>
        <taxon>Bacillota</taxon>
        <taxon>Bacilli</taxon>
        <taxon>Bacillales</taxon>
        <taxon>Paenibacillaceae</taxon>
        <taxon>Brevibacillus</taxon>
    </lineage>
</organism>
<protein>
    <submittedName>
        <fullName evidence="1">Flagellar protein FlbD</fullName>
    </submittedName>
</protein>